<dbReference type="GO" id="GO:0016787">
    <property type="term" value="F:hydrolase activity"/>
    <property type="evidence" value="ECO:0007669"/>
    <property type="project" value="UniProtKB-KW"/>
</dbReference>
<keyword evidence="4" id="KW-1185">Reference proteome</keyword>
<dbReference type="InterPro" id="IPR011234">
    <property type="entry name" value="Fumarylacetoacetase-like_C"/>
</dbReference>
<sequence>MAVGSATPAPAPAGGWDVESVAAELLRCEDQRLERPPFTDEWPDLDLDTGYAIQDLNLRTRLDRGEKLIGVKLGLTSRAKQQRMGVHFPFVAWLTDAMVLPVGDPVPQSRLIHPRVEPEIVFLMGERLEGPGVTCARAMSAVASVWGGAEVIDSRFQDFRFTAGDVAADNASSAAFVTGPVGLPPSDLDLSLEAALVEVDGVVVDSATGAAVQGHPGEALALAANDLARRGHAIEAGWIVLTGGMTDAVFVPPGTSVGFHFTHLGSVFLNGGEG</sequence>
<dbReference type="PANTHER" id="PTHR30143">
    <property type="entry name" value="ACID HYDRATASE"/>
    <property type="match status" value="1"/>
</dbReference>
<organism evidence="3 4">
    <name type="scientific">Blastococcus jejuensis</name>
    <dbReference type="NCBI Taxonomy" id="351224"/>
    <lineage>
        <taxon>Bacteria</taxon>
        <taxon>Bacillati</taxon>
        <taxon>Actinomycetota</taxon>
        <taxon>Actinomycetes</taxon>
        <taxon>Geodermatophilales</taxon>
        <taxon>Geodermatophilaceae</taxon>
        <taxon>Blastococcus</taxon>
    </lineage>
</organism>
<keyword evidence="3" id="KW-0378">Hydrolase</keyword>
<dbReference type="InterPro" id="IPR050772">
    <property type="entry name" value="Hydratase-Decarb/MhpD_sf"/>
</dbReference>
<reference evidence="4" key="1">
    <citation type="journal article" date="2019" name="Int. J. Syst. Evol. Microbiol.">
        <title>The Global Catalogue of Microorganisms (GCM) 10K type strain sequencing project: providing services to taxonomists for standard genome sequencing and annotation.</title>
        <authorList>
            <consortium name="The Broad Institute Genomics Platform"/>
            <consortium name="The Broad Institute Genome Sequencing Center for Infectious Disease"/>
            <person name="Wu L."/>
            <person name="Ma J."/>
        </authorList>
    </citation>
    <scope>NUCLEOTIDE SEQUENCE [LARGE SCALE GENOMIC DNA]</scope>
    <source>
        <strain evidence="4">JCM 15614</strain>
    </source>
</reference>
<evidence type="ECO:0000256" key="1">
    <source>
        <dbReference type="ARBA" id="ARBA00023239"/>
    </source>
</evidence>
<feature type="domain" description="Fumarylacetoacetase-like C-terminal" evidence="2">
    <location>
        <begin position="89"/>
        <end position="266"/>
    </location>
</feature>
<proteinExistence type="predicted"/>
<dbReference type="Gene3D" id="3.90.850.10">
    <property type="entry name" value="Fumarylacetoacetase-like, C-terminal domain"/>
    <property type="match status" value="1"/>
</dbReference>
<keyword evidence="1" id="KW-0456">Lyase</keyword>
<dbReference type="Pfam" id="PF01557">
    <property type="entry name" value="FAA_hydrolase"/>
    <property type="match status" value="1"/>
</dbReference>
<comment type="caution">
    <text evidence="3">The sequence shown here is derived from an EMBL/GenBank/DDBJ whole genome shotgun (WGS) entry which is preliminary data.</text>
</comment>
<protein>
    <submittedName>
        <fullName evidence="3">Fumarylacetoacetate hydrolase family protein</fullName>
    </submittedName>
</protein>
<evidence type="ECO:0000313" key="3">
    <source>
        <dbReference type="EMBL" id="GAA3163150.1"/>
    </source>
</evidence>
<dbReference type="PANTHER" id="PTHR30143:SF0">
    <property type="entry name" value="2-KETO-4-PENTENOATE HYDRATASE"/>
    <property type="match status" value="1"/>
</dbReference>
<accession>A0ABP6P161</accession>
<dbReference type="EMBL" id="BAAAVV010000002">
    <property type="protein sequence ID" value="GAA3163150.1"/>
    <property type="molecule type" value="Genomic_DNA"/>
</dbReference>
<dbReference type="RefSeq" id="WP_344687983.1">
    <property type="nucleotide sequence ID" value="NZ_BAAAVV010000002.1"/>
</dbReference>
<gene>
    <name evidence="3" type="ORF">GCM10010531_13900</name>
</gene>
<dbReference type="Proteomes" id="UP001499924">
    <property type="component" value="Unassembled WGS sequence"/>
</dbReference>
<dbReference type="SUPFAM" id="SSF56529">
    <property type="entry name" value="FAH"/>
    <property type="match status" value="1"/>
</dbReference>
<evidence type="ECO:0000313" key="4">
    <source>
        <dbReference type="Proteomes" id="UP001499924"/>
    </source>
</evidence>
<name>A0ABP6P161_9ACTN</name>
<dbReference type="InterPro" id="IPR036663">
    <property type="entry name" value="Fumarylacetoacetase_C_sf"/>
</dbReference>
<evidence type="ECO:0000259" key="2">
    <source>
        <dbReference type="Pfam" id="PF01557"/>
    </source>
</evidence>